<evidence type="ECO:0000313" key="2">
    <source>
        <dbReference type="EMBL" id="MBM6618180.1"/>
    </source>
</evidence>
<sequence>MEVKIVTNNTEFEDALKVRREVFIEEQQVPEEEEIDQYEDICTHVVVYDDNKPVATGRLRDYEGIGKLERICVLSSHRSHGLGKVVMDQLESIAEKQGFSKLKLNAQTHAEGFYAKLGYETVSDIFMDAGIPHVTMVKIINAVN</sequence>
<evidence type="ECO:0000313" key="3">
    <source>
        <dbReference type="Proteomes" id="UP001518925"/>
    </source>
</evidence>
<dbReference type="Pfam" id="PF13673">
    <property type="entry name" value="Acetyltransf_10"/>
    <property type="match status" value="1"/>
</dbReference>
<accession>A0ABS2DJJ1</accession>
<protein>
    <submittedName>
        <fullName evidence="2">GNAT family N-acetyltransferase</fullName>
    </submittedName>
</protein>
<dbReference type="InterPro" id="IPR016181">
    <property type="entry name" value="Acyl_CoA_acyltransferase"/>
</dbReference>
<dbReference type="EMBL" id="JAFELM010000030">
    <property type="protein sequence ID" value="MBM6618180.1"/>
    <property type="molecule type" value="Genomic_DNA"/>
</dbReference>
<dbReference type="PANTHER" id="PTHR13355:SF11">
    <property type="entry name" value="GLUCOSAMINE 6-PHOSPHATE N-ACETYLTRANSFERASE"/>
    <property type="match status" value="1"/>
</dbReference>
<proteinExistence type="predicted"/>
<dbReference type="Gene3D" id="3.40.630.30">
    <property type="match status" value="1"/>
</dbReference>
<dbReference type="PANTHER" id="PTHR13355">
    <property type="entry name" value="GLUCOSAMINE 6-PHOSPHATE N-ACETYLTRANSFERASE"/>
    <property type="match status" value="1"/>
</dbReference>
<comment type="caution">
    <text evidence="2">The sequence shown here is derived from an EMBL/GenBank/DDBJ whole genome shotgun (WGS) entry which is preliminary data.</text>
</comment>
<feature type="domain" description="N-acetyltransferase" evidence="1">
    <location>
        <begin position="1"/>
        <end position="141"/>
    </location>
</feature>
<dbReference type="CDD" id="cd04301">
    <property type="entry name" value="NAT_SF"/>
    <property type="match status" value="1"/>
</dbReference>
<gene>
    <name evidence="2" type="ORF">JR050_10975</name>
</gene>
<dbReference type="SUPFAM" id="SSF55729">
    <property type="entry name" value="Acyl-CoA N-acyltransferases (Nat)"/>
    <property type="match status" value="1"/>
</dbReference>
<name>A0ABS2DJJ1_9BACI</name>
<organism evidence="2 3">
    <name type="scientific">Bacillus suaedaesalsae</name>
    <dbReference type="NCBI Taxonomy" id="2810349"/>
    <lineage>
        <taxon>Bacteria</taxon>
        <taxon>Bacillati</taxon>
        <taxon>Bacillota</taxon>
        <taxon>Bacilli</taxon>
        <taxon>Bacillales</taxon>
        <taxon>Bacillaceae</taxon>
        <taxon>Bacillus</taxon>
    </lineage>
</organism>
<dbReference type="RefSeq" id="WP_204203539.1">
    <property type="nucleotide sequence ID" value="NZ_JAFELM010000030.1"/>
</dbReference>
<keyword evidence="3" id="KW-1185">Reference proteome</keyword>
<evidence type="ECO:0000259" key="1">
    <source>
        <dbReference type="PROSITE" id="PS51186"/>
    </source>
</evidence>
<dbReference type="PROSITE" id="PS51186">
    <property type="entry name" value="GNAT"/>
    <property type="match status" value="1"/>
</dbReference>
<reference evidence="2 3" key="1">
    <citation type="submission" date="2021-02" db="EMBL/GenBank/DDBJ databases">
        <title>Bacillus sp. RD4P76, an endophyte from a halophyte.</title>
        <authorList>
            <person name="Sun J.-Q."/>
        </authorList>
    </citation>
    <scope>NUCLEOTIDE SEQUENCE [LARGE SCALE GENOMIC DNA]</scope>
    <source>
        <strain evidence="2 3">RD4P76</strain>
    </source>
</reference>
<dbReference type="InterPro" id="IPR039143">
    <property type="entry name" value="GNPNAT1-like"/>
</dbReference>
<dbReference type="Proteomes" id="UP001518925">
    <property type="component" value="Unassembled WGS sequence"/>
</dbReference>
<dbReference type="InterPro" id="IPR000182">
    <property type="entry name" value="GNAT_dom"/>
</dbReference>